<evidence type="ECO:0000313" key="2">
    <source>
        <dbReference type="Proteomes" id="UP000180235"/>
    </source>
</evidence>
<dbReference type="STRING" id="1188229.GlitD10_1638"/>
<gene>
    <name evidence="1" type="ORF">GlitD10_1638</name>
</gene>
<evidence type="ECO:0008006" key="3">
    <source>
        <dbReference type="Google" id="ProtNLM"/>
    </source>
</evidence>
<proteinExistence type="predicted"/>
<protein>
    <recommendedName>
        <fullName evidence="3">N-acetylneuraminate synthase</fullName>
    </recommendedName>
</protein>
<dbReference type="EMBL" id="CP017675">
    <property type="protein sequence ID" value="APB33962.1"/>
    <property type="molecule type" value="Genomic_DNA"/>
</dbReference>
<dbReference type="SUPFAM" id="SSF51569">
    <property type="entry name" value="Aldolase"/>
    <property type="match status" value="1"/>
</dbReference>
<dbReference type="Proteomes" id="UP000180235">
    <property type="component" value="Chromosome"/>
</dbReference>
<accession>A0A1J0ADF0</accession>
<dbReference type="KEGG" id="glt:GlitD10_1638"/>
<reference evidence="1 2" key="1">
    <citation type="submission" date="2016-10" db="EMBL/GenBank/DDBJ databases">
        <title>Description of Gloeomargarita lithophora gen. nov., sp. nov., a thylakoid-bearing basal-branching cyanobacterium with intracellular carbonates, and proposal for Gloeomargaritales ord. nov.</title>
        <authorList>
            <person name="Moreira D."/>
            <person name="Tavera R."/>
            <person name="Benzerara K."/>
            <person name="Skouri-Panet F."/>
            <person name="Couradeau E."/>
            <person name="Gerard E."/>
            <person name="Loussert C."/>
            <person name="Novelo E."/>
            <person name="Zivanovic Y."/>
            <person name="Lopez-Garcia P."/>
        </authorList>
    </citation>
    <scope>NUCLEOTIDE SEQUENCE [LARGE SCALE GENOMIC DNA]</scope>
    <source>
        <strain evidence="1 2">D10</strain>
    </source>
</reference>
<organism evidence="1 2">
    <name type="scientific">Gloeomargarita lithophora Alchichica-D10</name>
    <dbReference type="NCBI Taxonomy" id="1188229"/>
    <lineage>
        <taxon>Bacteria</taxon>
        <taxon>Bacillati</taxon>
        <taxon>Cyanobacteriota</taxon>
        <taxon>Cyanophyceae</taxon>
        <taxon>Gloeomargaritales</taxon>
        <taxon>Gloeomargaritaceae</taxon>
        <taxon>Gloeomargarita</taxon>
    </lineage>
</organism>
<sequence>MNINLFGLNPLFVIAEMSGNHNQSLERALEIIEAVGTIVIRYLVKWFCAIIEIEVATKIFTPNKHLILCN</sequence>
<keyword evidence="2" id="KW-1185">Reference proteome</keyword>
<evidence type="ECO:0000313" key="1">
    <source>
        <dbReference type="EMBL" id="APB33962.1"/>
    </source>
</evidence>
<dbReference type="Gene3D" id="3.20.20.70">
    <property type="entry name" value="Aldolase class I"/>
    <property type="match status" value="1"/>
</dbReference>
<name>A0A1J0ADF0_9CYAN</name>
<dbReference type="AlphaFoldDB" id="A0A1J0ADF0"/>
<dbReference type="InterPro" id="IPR013785">
    <property type="entry name" value="Aldolase_TIM"/>
</dbReference>